<dbReference type="Gene3D" id="2.60.40.10">
    <property type="entry name" value="Immunoglobulins"/>
    <property type="match status" value="1"/>
</dbReference>
<reference evidence="1 2" key="1">
    <citation type="submission" date="2019-03" db="EMBL/GenBank/DDBJ databases">
        <title>Deep-cultivation of Planctomycetes and their phenomic and genomic characterization uncovers novel biology.</title>
        <authorList>
            <person name="Wiegand S."/>
            <person name="Jogler M."/>
            <person name="Boedeker C."/>
            <person name="Pinto D."/>
            <person name="Vollmers J."/>
            <person name="Rivas-Marin E."/>
            <person name="Kohn T."/>
            <person name="Peeters S.H."/>
            <person name="Heuer A."/>
            <person name="Rast P."/>
            <person name="Oberbeckmann S."/>
            <person name="Bunk B."/>
            <person name="Jeske O."/>
            <person name="Meyerdierks A."/>
            <person name="Storesund J.E."/>
            <person name="Kallscheuer N."/>
            <person name="Luecker S."/>
            <person name="Lage O.M."/>
            <person name="Pohl T."/>
            <person name="Merkel B.J."/>
            <person name="Hornburger P."/>
            <person name="Mueller R.-W."/>
            <person name="Bruemmer F."/>
            <person name="Labrenz M."/>
            <person name="Spormann A.M."/>
            <person name="Op den Camp H."/>
            <person name="Overmann J."/>
            <person name="Amann R."/>
            <person name="Jetten M.S.M."/>
            <person name="Mascher T."/>
            <person name="Medema M.H."/>
            <person name="Devos D.P."/>
            <person name="Kaster A.-K."/>
            <person name="Ovreas L."/>
            <person name="Rohde M."/>
            <person name="Galperin M.Y."/>
            <person name="Jogler C."/>
        </authorList>
    </citation>
    <scope>NUCLEOTIDE SEQUENCE [LARGE SCALE GENOMIC DNA]</scope>
    <source>
        <strain evidence="1 2">Enr17</strain>
    </source>
</reference>
<name>A0A518IDX0_9PLAN</name>
<evidence type="ECO:0000313" key="2">
    <source>
        <dbReference type="Proteomes" id="UP000318313"/>
    </source>
</evidence>
<dbReference type="PANTHER" id="PTHR37833:SF1">
    <property type="entry name" value="SIGNAL PEPTIDE PROTEIN"/>
    <property type="match status" value="1"/>
</dbReference>
<sequence length="334" mass="36286">MGRFLVGFLSVTIGVLVIASLWRANRSSSAAVYVSPSVELLGSVNPEEKSEVSVTFRLHNATAKPLMITNTLTSCVCTKLDVSSFMVPAGEYSDITMLIETKKLRGHHKISAQVWTDNLEFPYFDLAATGDFAAGDSISPFYVTLPPVTPGEKVYSEFDIPGLQIESVSVDSIFDSLNVTFENTTNDENVATKLIFDGIAPKQIESHTAKFNVSFKGIDSSTGVNVFLTVLNRLKASPSGVNFGLVNRSSEVEQSVQIVDRLSSEFKSVKLESAPDFISLADVGLVDSVAKVKLKFKASSPDEFFKDQLQLSVTLDDGTVESIHLPVQARIISQ</sequence>
<keyword evidence="2" id="KW-1185">Reference proteome</keyword>
<evidence type="ECO:0000313" key="1">
    <source>
        <dbReference type="EMBL" id="QDV51278.1"/>
    </source>
</evidence>
<dbReference type="InterPro" id="IPR011467">
    <property type="entry name" value="DUF1573"/>
</dbReference>
<dbReference type="KEGG" id="gfm:Enr17x_33330"/>
<dbReference type="InterPro" id="IPR013783">
    <property type="entry name" value="Ig-like_fold"/>
</dbReference>
<dbReference type="Pfam" id="PF07610">
    <property type="entry name" value="DUF1573"/>
    <property type="match status" value="1"/>
</dbReference>
<dbReference type="Proteomes" id="UP000318313">
    <property type="component" value="Chromosome"/>
</dbReference>
<gene>
    <name evidence="1" type="ORF">Enr17x_33330</name>
</gene>
<proteinExistence type="predicted"/>
<organism evidence="1 2">
    <name type="scientific">Gimesia fumaroli</name>
    <dbReference type="NCBI Taxonomy" id="2527976"/>
    <lineage>
        <taxon>Bacteria</taxon>
        <taxon>Pseudomonadati</taxon>
        <taxon>Planctomycetota</taxon>
        <taxon>Planctomycetia</taxon>
        <taxon>Planctomycetales</taxon>
        <taxon>Planctomycetaceae</taxon>
        <taxon>Gimesia</taxon>
    </lineage>
</organism>
<protein>
    <recommendedName>
        <fullName evidence="3">DUF1573 domain-containing protein</fullName>
    </recommendedName>
</protein>
<accession>A0A518IDX0</accession>
<dbReference type="EMBL" id="CP037452">
    <property type="protein sequence ID" value="QDV51278.1"/>
    <property type="molecule type" value="Genomic_DNA"/>
</dbReference>
<dbReference type="PANTHER" id="PTHR37833">
    <property type="entry name" value="LIPOPROTEIN-RELATED"/>
    <property type="match status" value="1"/>
</dbReference>
<dbReference type="AlphaFoldDB" id="A0A518IDX0"/>
<evidence type="ECO:0008006" key="3">
    <source>
        <dbReference type="Google" id="ProtNLM"/>
    </source>
</evidence>